<evidence type="ECO:0000256" key="1">
    <source>
        <dbReference type="ARBA" id="ARBA00006484"/>
    </source>
</evidence>
<dbReference type="Proteomes" id="UP001211907">
    <property type="component" value="Unassembled WGS sequence"/>
</dbReference>
<dbReference type="AlphaFoldDB" id="A0AAD5T0G8"/>
<evidence type="ECO:0000313" key="4">
    <source>
        <dbReference type="Proteomes" id="UP001211907"/>
    </source>
</evidence>
<protein>
    <submittedName>
        <fullName evidence="3">Uncharacterized protein</fullName>
    </submittedName>
</protein>
<evidence type="ECO:0000313" key="3">
    <source>
        <dbReference type="EMBL" id="KAJ3110375.1"/>
    </source>
</evidence>
<dbReference type="PANTHER" id="PTHR24320">
    <property type="entry name" value="RETINOL DEHYDROGENASE"/>
    <property type="match status" value="1"/>
</dbReference>
<dbReference type="Pfam" id="PF00106">
    <property type="entry name" value="adh_short"/>
    <property type="match status" value="1"/>
</dbReference>
<dbReference type="InterPro" id="IPR002347">
    <property type="entry name" value="SDR_fam"/>
</dbReference>
<reference evidence="3" key="1">
    <citation type="submission" date="2020-05" db="EMBL/GenBank/DDBJ databases">
        <title>Phylogenomic resolution of chytrid fungi.</title>
        <authorList>
            <person name="Stajich J.E."/>
            <person name="Amses K."/>
            <person name="Simmons R."/>
            <person name="Seto K."/>
            <person name="Myers J."/>
            <person name="Bonds A."/>
            <person name="Quandt C.A."/>
            <person name="Barry K."/>
            <person name="Liu P."/>
            <person name="Grigoriev I."/>
            <person name="Longcore J.E."/>
            <person name="James T.Y."/>
        </authorList>
    </citation>
    <scope>NUCLEOTIDE SEQUENCE</scope>
    <source>
        <strain evidence="3">JEL0513</strain>
    </source>
</reference>
<name>A0AAD5T0G8_9FUNG</name>
<dbReference type="EMBL" id="JADGJH010001737">
    <property type="protein sequence ID" value="KAJ3110375.1"/>
    <property type="molecule type" value="Genomic_DNA"/>
</dbReference>
<keyword evidence="2" id="KW-0560">Oxidoreductase</keyword>
<organism evidence="3 4">
    <name type="scientific">Physocladia obscura</name>
    <dbReference type="NCBI Taxonomy" id="109957"/>
    <lineage>
        <taxon>Eukaryota</taxon>
        <taxon>Fungi</taxon>
        <taxon>Fungi incertae sedis</taxon>
        <taxon>Chytridiomycota</taxon>
        <taxon>Chytridiomycota incertae sedis</taxon>
        <taxon>Chytridiomycetes</taxon>
        <taxon>Chytridiales</taxon>
        <taxon>Chytriomycetaceae</taxon>
        <taxon>Physocladia</taxon>
    </lineage>
</organism>
<dbReference type="GO" id="GO:0016491">
    <property type="term" value="F:oxidoreductase activity"/>
    <property type="evidence" value="ECO:0007669"/>
    <property type="project" value="UniProtKB-KW"/>
</dbReference>
<sequence>MTKVFTAKTTGDEVATEFVAQCKGKTIIVTGANTGLGLETSRVLAAHGACVILAIRNVNNAKIAIDNIKHSNPAATVAFIQLDLASFASIRQFVKTFSNSYTKLHVLINNAAVMACPKSFTTDGFEMQFGVCHLGHFYLSKLLLPLLLETANLECPARIVNVSSDGQFLFGPPDGILFDDLNATKSYDPWVRYGNAKLANVLFSNEVTRRYNSQNLISVSLHPGIIQGTELSRHIGLSGGFNALRQIVRKSGGLSTALRQRSKTIPEGVATTVLAALDPEIVGGGFYLDCKKSAGESMHPMCDNVELARRLWDVSESLVVEWELKN</sequence>
<comment type="similarity">
    <text evidence="1">Belongs to the short-chain dehydrogenases/reductases (SDR) family.</text>
</comment>
<dbReference type="Gene3D" id="3.40.50.720">
    <property type="entry name" value="NAD(P)-binding Rossmann-like Domain"/>
    <property type="match status" value="1"/>
</dbReference>
<accession>A0AAD5T0G8</accession>
<gene>
    <name evidence="3" type="ORF">HK100_003058</name>
</gene>
<evidence type="ECO:0000256" key="2">
    <source>
        <dbReference type="ARBA" id="ARBA00023002"/>
    </source>
</evidence>
<proteinExistence type="inferred from homology"/>
<dbReference type="PANTHER" id="PTHR24320:SF148">
    <property type="entry name" value="NAD(P)-BINDING ROSSMANN-FOLD SUPERFAMILY PROTEIN"/>
    <property type="match status" value="1"/>
</dbReference>
<comment type="caution">
    <text evidence="3">The sequence shown here is derived from an EMBL/GenBank/DDBJ whole genome shotgun (WGS) entry which is preliminary data.</text>
</comment>
<dbReference type="SUPFAM" id="SSF51735">
    <property type="entry name" value="NAD(P)-binding Rossmann-fold domains"/>
    <property type="match status" value="1"/>
</dbReference>
<keyword evidence="4" id="KW-1185">Reference proteome</keyword>
<dbReference type="InterPro" id="IPR036291">
    <property type="entry name" value="NAD(P)-bd_dom_sf"/>
</dbReference>